<dbReference type="Gene3D" id="3.10.450.50">
    <property type="match status" value="1"/>
</dbReference>
<dbReference type="PANTHER" id="PTHR41534:SF2">
    <property type="entry name" value="3-PHENYLPROPIONATE_CINNAMIC ACID DIOXYGENASE SUBUNIT BETA"/>
    <property type="match status" value="1"/>
</dbReference>
<evidence type="ECO:0000256" key="2">
    <source>
        <dbReference type="ARBA" id="ARBA00023002"/>
    </source>
</evidence>
<proteinExistence type="inferred from homology"/>
<sequence length="170" mass="19403">MGLRADFELTLSCQAFLYQEAELLDRKQFDEWLLLLHPDLRYEIPVRLTVSSEHLDSEFSGDSVHLRDSFASIEMRVRRLQTEHAYAENPPSRTTRLITNVQASRIDETDVQVRSKFLLHRSQGGSTGYELVAGERLDVLHSAGGDTRLLTRVVYLSHTTLPTMNLGVFL</sequence>
<reference evidence="4" key="1">
    <citation type="submission" date="2016-09" db="EMBL/GenBank/DDBJ databases">
        <authorList>
            <person name="Greninger A.L."/>
            <person name="Jerome K.R."/>
            <person name="Mcnair B."/>
            <person name="Wallis C."/>
            <person name="Fang F."/>
        </authorList>
    </citation>
    <scope>NUCLEOTIDE SEQUENCE [LARGE SCALE GENOMIC DNA]</scope>
    <source>
        <strain evidence="4">M7</strain>
    </source>
</reference>
<dbReference type="GO" id="GO:0016491">
    <property type="term" value="F:oxidoreductase activity"/>
    <property type="evidence" value="ECO:0007669"/>
    <property type="project" value="UniProtKB-KW"/>
</dbReference>
<evidence type="ECO:0000313" key="3">
    <source>
        <dbReference type="EMBL" id="ODQ84842.1"/>
    </source>
</evidence>
<dbReference type="CDD" id="cd00667">
    <property type="entry name" value="ring_hydroxylating_dioxygenases_beta"/>
    <property type="match status" value="1"/>
</dbReference>
<dbReference type="EMBL" id="MIGZ01000232">
    <property type="protein sequence ID" value="ODQ84842.1"/>
    <property type="molecule type" value="Genomic_DNA"/>
</dbReference>
<evidence type="ECO:0008006" key="5">
    <source>
        <dbReference type="Google" id="ProtNLM"/>
    </source>
</evidence>
<evidence type="ECO:0000256" key="1">
    <source>
        <dbReference type="ARBA" id="ARBA00009570"/>
    </source>
</evidence>
<organism evidence="3 4">
    <name type="scientific">Mycolicibacterium holsaticum</name>
    <dbReference type="NCBI Taxonomy" id="152142"/>
    <lineage>
        <taxon>Bacteria</taxon>
        <taxon>Bacillati</taxon>
        <taxon>Actinomycetota</taxon>
        <taxon>Actinomycetes</taxon>
        <taxon>Mycobacteriales</taxon>
        <taxon>Mycobacteriaceae</taxon>
        <taxon>Mycolicibacterium</taxon>
    </lineage>
</organism>
<dbReference type="GO" id="GO:0019380">
    <property type="term" value="P:3-phenylpropionate catabolic process"/>
    <property type="evidence" value="ECO:0007669"/>
    <property type="project" value="TreeGrafter"/>
</dbReference>
<protein>
    <recommendedName>
        <fullName evidence="5">Aromatic-ring-hydroxylating dioxygenase subunit beta</fullName>
    </recommendedName>
</protein>
<dbReference type="Proteomes" id="UP000094243">
    <property type="component" value="Unassembled WGS sequence"/>
</dbReference>
<dbReference type="InterPro" id="IPR000391">
    <property type="entry name" value="Rng_hydr_dOase-bsu"/>
</dbReference>
<accession>A0A1E3R633</accession>
<comment type="similarity">
    <text evidence="1">Belongs to the bacterial ring-hydroxylating dioxygenase beta subunit family.</text>
</comment>
<name>A0A1E3R633_9MYCO</name>
<evidence type="ECO:0000313" key="4">
    <source>
        <dbReference type="Proteomes" id="UP000094243"/>
    </source>
</evidence>
<comment type="caution">
    <text evidence="3">The sequence shown here is derived from an EMBL/GenBank/DDBJ whole genome shotgun (WGS) entry which is preliminary data.</text>
</comment>
<gene>
    <name evidence="3" type="ORF">BHQ17_25650</name>
</gene>
<dbReference type="Pfam" id="PF00866">
    <property type="entry name" value="Ring_hydroxyl_B"/>
    <property type="match status" value="1"/>
</dbReference>
<dbReference type="AlphaFoldDB" id="A0A1E3R633"/>
<dbReference type="SUPFAM" id="SSF54427">
    <property type="entry name" value="NTF2-like"/>
    <property type="match status" value="1"/>
</dbReference>
<dbReference type="InterPro" id="IPR032710">
    <property type="entry name" value="NTF2-like_dom_sf"/>
</dbReference>
<keyword evidence="2" id="KW-0560">Oxidoreductase</keyword>
<keyword evidence="4" id="KW-1185">Reference proteome</keyword>
<dbReference type="PANTHER" id="PTHR41534">
    <property type="entry name" value="BLR3401 PROTEIN"/>
    <property type="match status" value="1"/>
</dbReference>